<feature type="domain" description="Enoyl reductase (ER)" evidence="3">
    <location>
        <begin position="10"/>
        <end position="353"/>
    </location>
</feature>
<name>A0AAN0RXD5_9BURK</name>
<dbReference type="Gene3D" id="3.90.180.10">
    <property type="entry name" value="Medium-chain alcohol dehydrogenases, catalytic domain"/>
    <property type="match status" value="1"/>
</dbReference>
<dbReference type="InterPro" id="IPR020843">
    <property type="entry name" value="ER"/>
</dbReference>
<accession>A0AAN0RXD5</accession>
<keyword evidence="1" id="KW-0521">NADP</keyword>
<evidence type="ECO:0000256" key="2">
    <source>
        <dbReference type="ARBA" id="ARBA00023002"/>
    </source>
</evidence>
<keyword evidence="2" id="KW-0560">Oxidoreductase</keyword>
<gene>
    <name evidence="4" type="ORF">DM39_4119</name>
</gene>
<dbReference type="Pfam" id="PF08240">
    <property type="entry name" value="ADH_N"/>
    <property type="match status" value="1"/>
</dbReference>
<evidence type="ECO:0000313" key="4">
    <source>
        <dbReference type="EMBL" id="AIO35324.1"/>
    </source>
</evidence>
<dbReference type="SUPFAM" id="SSF50129">
    <property type="entry name" value="GroES-like"/>
    <property type="match status" value="1"/>
</dbReference>
<dbReference type="InterPro" id="IPR013154">
    <property type="entry name" value="ADH-like_N"/>
</dbReference>
<dbReference type="EMBL" id="CP007784">
    <property type="protein sequence ID" value="AIO35324.1"/>
    <property type="molecule type" value="Genomic_DNA"/>
</dbReference>
<dbReference type="AlphaFoldDB" id="A0AAN0RXD5"/>
<dbReference type="Gene3D" id="3.40.50.720">
    <property type="entry name" value="NAD(P)-binding Rossmann-like Domain"/>
    <property type="match status" value="1"/>
</dbReference>
<evidence type="ECO:0000256" key="1">
    <source>
        <dbReference type="ARBA" id="ARBA00022857"/>
    </source>
</evidence>
<dbReference type="InterPro" id="IPR011032">
    <property type="entry name" value="GroES-like_sf"/>
</dbReference>
<dbReference type="InterPro" id="IPR036291">
    <property type="entry name" value="NAD(P)-bd_dom_sf"/>
</dbReference>
<sequence>MRRIVYRRYGDPVEVLTQTDEPSQSPGDGEALVNLTVRPVHSGDILMVTGTHDPVQRPVPPEGFTPGCEGTGTVEAVGPGVDPSLGLAPGVRVCFCAIGTWRDKIVLPVDALMLVPPDVDDDLAAQLSVNPIAALLLTREILEIADNRPGILRLSAVEKVLTERDDTRDESGIVLLSAAGSIVAKLMAAMLREKGFTPLGMVRSQAKADVLSAATGIAVVATDKPDWQDKVRTLAGGHTIFAALDSVGGEIGNAMLKLLSPGGTLVSYGALSGEPLVVQQAHLWMEGKKVRGFGMIHWTQLPYETRVADMAAATEFVLRNRHLIPLTGEFSLSEINEAVRLFTQPGRDGAVLVRS</sequence>
<organism evidence="4 5">
    <name type="scientific">Burkholderia cenocepacia</name>
    <dbReference type="NCBI Taxonomy" id="95486"/>
    <lineage>
        <taxon>Bacteria</taxon>
        <taxon>Pseudomonadati</taxon>
        <taxon>Pseudomonadota</taxon>
        <taxon>Betaproteobacteria</taxon>
        <taxon>Burkholderiales</taxon>
        <taxon>Burkholderiaceae</taxon>
        <taxon>Burkholderia</taxon>
        <taxon>Burkholderia cepacia complex</taxon>
    </lineage>
</organism>
<dbReference type="KEGG" id="bcen:DM39_4119"/>
<evidence type="ECO:0000259" key="3">
    <source>
        <dbReference type="SMART" id="SM00829"/>
    </source>
</evidence>
<dbReference type="Pfam" id="PF00107">
    <property type="entry name" value="ADH_zinc_N"/>
    <property type="match status" value="1"/>
</dbReference>
<dbReference type="PANTHER" id="PTHR48106:SF2">
    <property type="entry name" value="ZN2+-BINDING DEHYDROGENASE"/>
    <property type="match status" value="1"/>
</dbReference>
<dbReference type="InterPro" id="IPR013149">
    <property type="entry name" value="ADH-like_C"/>
</dbReference>
<dbReference type="SUPFAM" id="SSF51735">
    <property type="entry name" value="NAD(P)-binding Rossmann-fold domains"/>
    <property type="match status" value="1"/>
</dbReference>
<dbReference type="SMART" id="SM00829">
    <property type="entry name" value="PKS_ER"/>
    <property type="match status" value="1"/>
</dbReference>
<evidence type="ECO:0000313" key="5">
    <source>
        <dbReference type="Proteomes" id="UP000029413"/>
    </source>
</evidence>
<keyword evidence="5" id="KW-1185">Reference proteome</keyword>
<proteinExistence type="predicted"/>
<dbReference type="GO" id="GO:0016651">
    <property type="term" value="F:oxidoreductase activity, acting on NAD(P)H"/>
    <property type="evidence" value="ECO:0007669"/>
    <property type="project" value="TreeGrafter"/>
</dbReference>
<reference evidence="4 5" key="1">
    <citation type="submission" date="2014-05" db="EMBL/GenBank/DDBJ databases">
        <authorList>
            <person name="Bishop-Lilly K.A."/>
            <person name="Broomall S.M."/>
            <person name="Chain P.S."/>
            <person name="Chertkov O."/>
            <person name="Coyne S.R."/>
            <person name="Daligault H.E."/>
            <person name="Davenport K.W."/>
            <person name="Erkkila T."/>
            <person name="Frey K.G."/>
            <person name="Gibbons H.S."/>
            <person name="Gu W."/>
            <person name="Jaissle J."/>
            <person name="Johnson S.L."/>
            <person name="Koroleva G.I."/>
            <person name="Ladner J.T."/>
            <person name="Lo C.-C."/>
            <person name="Minogue T.D."/>
            <person name="Munk C."/>
            <person name="Palacios G.F."/>
            <person name="Redden C.L."/>
            <person name="Rosenzweig C.N."/>
            <person name="Scholz M.B."/>
            <person name="Teshima H."/>
            <person name="Xu Y."/>
        </authorList>
    </citation>
    <scope>NUCLEOTIDE SEQUENCE [LARGE SCALE GENOMIC DNA]</scope>
    <source>
        <strain evidence="4 5">DDS 22E-1</strain>
    </source>
</reference>
<dbReference type="PANTHER" id="PTHR48106">
    <property type="entry name" value="QUINONE OXIDOREDUCTASE PIG3-RELATED"/>
    <property type="match status" value="1"/>
</dbReference>
<protein>
    <submittedName>
        <fullName evidence="4">Zinc-binding dehydrogenase family protein</fullName>
    </submittedName>
</protein>
<dbReference type="Proteomes" id="UP000029413">
    <property type="component" value="Chromosome 2"/>
</dbReference>
<dbReference type="GO" id="GO:0070402">
    <property type="term" value="F:NADPH binding"/>
    <property type="evidence" value="ECO:0007669"/>
    <property type="project" value="TreeGrafter"/>
</dbReference>